<keyword evidence="3" id="KW-1185">Reference proteome</keyword>
<sequence>MLCPSSLTMTVNSISLNNIFFNRSKKVIARTPSIVVVFTSPSSNSRSLSLPTVGTVRSRPDSPVNPSKNLSFHDKDCFGSGSPPIVMSSTTKLSLKLTFLVF</sequence>
<proteinExistence type="predicted"/>
<gene>
    <name evidence="2" type="ORF">ES288_A06G054700v1</name>
</gene>
<name>A0A5D2G5G5_GOSDA</name>
<feature type="region of interest" description="Disordered" evidence="1">
    <location>
        <begin position="42"/>
        <end position="68"/>
    </location>
</feature>
<evidence type="ECO:0000313" key="3">
    <source>
        <dbReference type="Proteomes" id="UP000323506"/>
    </source>
</evidence>
<dbReference type="AlphaFoldDB" id="A0A5D2G5G5"/>
<protein>
    <submittedName>
        <fullName evidence="2">Uncharacterized protein</fullName>
    </submittedName>
</protein>
<reference evidence="2 3" key="1">
    <citation type="submission" date="2019-06" db="EMBL/GenBank/DDBJ databases">
        <title>WGS assembly of Gossypium darwinii.</title>
        <authorList>
            <person name="Chen Z.J."/>
            <person name="Sreedasyam A."/>
            <person name="Ando A."/>
            <person name="Song Q."/>
            <person name="De L."/>
            <person name="Hulse-Kemp A."/>
            <person name="Ding M."/>
            <person name="Ye W."/>
            <person name="Kirkbride R."/>
            <person name="Jenkins J."/>
            <person name="Plott C."/>
            <person name="Lovell J."/>
            <person name="Lin Y.-M."/>
            <person name="Vaughn R."/>
            <person name="Liu B."/>
            <person name="Li W."/>
            <person name="Simpson S."/>
            <person name="Scheffler B."/>
            <person name="Saski C."/>
            <person name="Grover C."/>
            <person name="Hu G."/>
            <person name="Conover J."/>
            <person name="Carlson J."/>
            <person name="Shu S."/>
            <person name="Boston L."/>
            <person name="Williams M."/>
            <person name="Peterson D."/>
            <person name="Mcgee K."/>
            <person name="Jones D."/>
            <person name="Wendel J."/>
            <person name="Stelly D."/>
            <person name="Grimwood J."/>
            <person name="Schmutz J."/>
        </authorList>
    </citation>
    <scope>NUCLEOTIDE SEQUENCE [LARGE SCALE GENOMIC DNA]</scope>
    <source>
        <strain evidence="2">1808015.09</strain>
    </source>
</reference>
<organism evidence="2 3">
    <name type="scientific">Gossypium darwinii</name>
    <name type="common">Darwin's cotton</name>
    <name type="synonym">Gossypium barbadense var. darwinii</name>
    <dbReference type="NCBI Taxonomy" id="34276"/>
    <lineage>
        <taxon>Eukaryota</taxon>
        <taxon>Viridiplantae</taxon>
        <taxon>Streptophyta</taxon>
        <taxon>Embryophyta</taxon>
        <taxon>Tracheophyta</taxon>
        <taxon>Spermatophyta</taxon>
        <taxon>Magnoliopsida</taxon>
        <taxon>eudicotyledons</taxon>
        <taxon>Gunneridae</taxon>
        <taxon>Pentapetalae</taxon>
        <taxon>rosids</taxon>
        <taxon>malvids</taxon>
        <taxon>Malvales</taxon>
        <taxon>Malvaceae</taxon>
        <taxon>Malvoideae</taxon>
        <taxon>Gossypium</taxon>
    </lineage>
</organism>
<feature type="compositionally biased region" description="Low complexity" evidence="1">
    <location>
        <begin position="42"/>
        <end position="51"/>
    </location>
</feature>
<dbReference type="EMBL" id="CM017693">
    <property type="protein sequence ID" value="TYH12279.1"/>
    <property type="molecule type" value="Genomic_DNA"/>
</dbReference>
<evidence type="ECO:0000256" key="1">
    <source>
        <dbReference type="SAM" id="MobiDB-lite"/>
    </source>
</evidence>
<evidence type="ECO:0000313" key="2">
    <source>
        <dbReference type="EMBL" id="TYH12279.1"/>
    </source>
</evidence>
<accession>A0A5D2G5G5</accession>
<dbReference type="Proteomes" id="UP000323506">
    <property type="component" value="Chromosome A06"/>
</dbReference>